<evidence type="ECO:0000313" key="9">
    <source>
        <dbReference type="Proteomes" id="UP000095594"/>
    </source>
</evidence>
<dbReference type="InterPro" id="IPR007197">
    <property type="entry name" value="rSAM"/>
</dbReference>
<dbReference type="GO" id="GO:0051539">
    <property type="term" value="F:4 iron, 4 sulfur cluster binding"/>
    <property type="evidence" value="ECO:0007669"/>
    <property type="project" value="UniProtKB-KW"/>
</dbReference>
<dbReference type="SFLD" id="SFLDG01067">
    <property type="entry name" value="SPASM/twitch_domain_containing"/>
    <property type="match status" value="1"/>
</dbReference>
<evidence type="ECO:0000256" key="1">
    <source>
        <dbReference type="ARBA" id="ARBA00001966"/>
    </source>
</evidence>
<dbReference type="AlphaFoldDB" id="A0A174DG80"/>
<dbReference type="CDD" id="cd21122">
    <property type="entry name" value="SPASM_rSAM"/>
    <property type="match status" value="1"/>
</dbReference>
<dbReference type="SFLD" id="SFLDG01387">
    <property type="entry name" value="BtrN-like_SPASM_domain_contain"/>
    <property type="match status" value="1"/>
</dbReference>
<evidence type="ECO:0000256" key="5">
    <source>
        <dbReference type="ARBA" id="ARBA00023004"/>
    </source>
</evidence>
<dbReference type="InterPro" id="IPR058240">
    <property type="entry name" value="rSAM_sf"/>
</dbReference>
<evidence type="ECO:0000259" key="7">
    <source>
        <dbReference type="PROSITE" id="PS51918"/>
    </source>
</evidence>
<keyword evidence="4" id="KW-0479">Metal-binding</keyword>
<feature type="domain" description="Radical SAM core" evidence="7">
    <location>
        <begin position="25"/>
        <end position="230"/>
    </location>
</feature>
<dbReference type="EMBL" id="CYZX01000006">
    <property type="protein sequence ID" value="CUO23075.1"/>
    <property type="molecule type" value="Genomic_DNA"/>
</dbReference>
<evidence type="ECO:0000313" key="8">
    <source>
        <dbReference type="EMBL" id="CUO23075.1"/>
    </source>
</evidence>
<evidence type="ECO:0000256" key="2">
    <source>
        <dbReference type="ARBA" id="ARBA00022485"/>
    </source>
</evidence>
<keyword evidence="5" id="KW-0408">Iron</keyword>
<dbReference type="SUPFAM" id="SSF102114">
    <property type="entry name" value="Radical SAM enzymes"/>
    <property type="match status" value="1"/>
</dbReference>
<name>A0A174DG80_9CLOT</name>
<sequence>MFYCINSFFYGNVITIDLIDRGRLMKRFKKVYIETTNICNLSCNFCPKTSRELRFMEVDSFKKIIDDVKQYSDYVYFHLMGEPFLNKNLEEFLEICKEAELKVNITTNGTLINNVKGILLKSKALRQVNISLHSFEANDSKVTLEEYITNITSFINEANENSNIICSIRLWNMDTEELKACNSLNSNILRILEEELNIEFSLGERLQEKSGIKVRKNLYVNMAEKFEWPNINLVNEEAEVFCYGLRDQIGILVDGTVVPCCLDSEGNIPLGNIFKTPLGDIITSKRALDIYDGFSNRKAVEELCKRCGYAKRY</sequence>
<proteinExistence type="predicted"/>
<keyword evidence="6" id="KW-0411">Iron-sulfur</keyword>
<evidence type="ECO:0000256" key="3">
    <source>
        <dbReference type="ARBA" id="ARBA00022691"/>
    </source>
</evidence>
<dbReference type="Proteomes" id="UP000095594">
    <property type="component" value="Unassembled WGS sequence"/>
</dbReference>
<dbReference type="InterPro" id="IPR023885">
    <property type="entry name" value="4Fe4S-binding_SPASM_dom"/>
</dbReference>
<organism evidence="8 9">
    <name type="scientific">Clostridium disporicum</name>
    <dbReference type="NCBI Taxonomy" id="84024"/>
    <lineage>
        <taxon>Bacteria</taxon>
        <taxon>Bacillati</taxon>
        <taxon>Bacillota</taxon>
        <taxon>Clostridia</taxon>
        <taxon>Eubacteriales</taxon>
        <taxon>Clostridiaceae</taxon>
        <taxon>Clostridium</taxon>
    </lineage>
</organism>
<reference evidence="8 9" key="1">
    <citation type="submission" date="2015-09" db="EMBL/GenBank/DDBJ databases">
        <authorList>
            <consortium name="Pathogen Informatics"/>
        </authorList>
    </citation>
    <scope>NUCLEOTIDE SEQUENCE [LARGE SCALE GENOMIC DNA]</scope>
    <source>
        <strain evidence="8 9">2789STDY5834856</strain>
    </source>
</reference>
<dbReference type="CDD" id="cd01335">
    <property type="entry name" value="Radical_SAM"/>
    <property type="match status" value="1"/>
</dbReference>
<comment type="cofactor">
    <cofactor evidence="1">
        <name>[4Fe-4S] cluster</name>
        <dbReference type="ChEBI" id="CHEBI:49883"/>
    </cofactor>
</comment>
<dbReference type="Pfam" id="PF04055">
    <property type="entry name" value="Radical_SAM"/>
    <property type="match status" value="1"/>
</dbReference>
<evidence type="ECO:0000256" key="4">
    <source>
        <dbReference type="ARBA" id="ARBA00022723"/>
    </source>
</evidence>
<dbReference type="SFLD" id="SFLDS00029">
    <property type="entry name" value="Radical_SAM"/>
    <property type="match status" value="1"/>
</dbReference>
<gene>
    <name evidence="8" type="ORF">ERS852471_01188</name>
</gene>
<keyword evidence="2" id="KW-0004">4Fe-4S</keyword>
<dbReference type="PANTHER" id="PTHR43787">
    <property type="entry name" value="FEMO COFACTOR BIOSYNTHESIS PROTEIN NIFB-RELATED"/>
    <property type="match status" value="1"/>
</dbReference>
<dbReference type="Gene3D" id="3.20.20.70">
    <property type="entry name" value="Aldolase class I"/>
    <property type="match status" value="1"/>
</dbReference>
<dbReference type="PROSITE" id="PS51918">
    <property type="entry name" value="RADICAL_SAM"/>
    <property type="match status" value="1"/>
</dbReference>
<accession>A0A174DG80</accession>
<evidence type="ECO:0000256" key="6">
    <source>
        <dbReference type="ARBA" id="ARBA00023014"/>
    </source>
</evidence>
<dbReference type="Pfam" id="PF13186">
    <property type="entry name" value="SPASM"/>
    <property type="match status" value="1"/>
</dbReference>
<dbReference type="GO" id="GO:0003824">
    <property type="term" value="F:catalytic activity"/>
    <property type="evidence" value="ECO:0007669"/>
    <property type="project" value="InterPro"/>
</dbReference>
<dbReference type="InterPro" id="IPR013785">
    <property type="entry name" value="Aldolase_TIM"/>
</dbReference>
<dbReference type="PANTHER" id="PTHR43787:SF10">
    <property type="entry name" value="COFACTOR MODIFYING PROTEIN"/>
    <property type="match status" value="1"/>
</dbReference>
<keyword evidence="3" id="KW-0949">S-adenosyl-L-methionine</keyword>
<protein>
    <submittedName>
        <fullName evidence="8">Putative Fe-S oxidoreductase</fullName>
    </submittedName>
</protein>
<dbReference type="InterPro" id="IPR034391">
    <property type="entry name" value="AdoMet-like_SPASM_containing"/>
</dbReference>
<dbReference type="GO" id="GO:0046872">
    <property type="term" value="F:metal ion binding"/>
    <property type="evidence" value="ECO:0007669"/>
    <property type="project" value="UniProtKB-KW"/>
</dbReference>